<sequence>MRTETVSTLVRMKKNPQKMVPLHRVRSWNNSNIQNNHNVDKFPTQIARRLSRQTKIMEAGCWTYGSKWVVTLEFIVCATRLTSSLNSDHPDHVILPFCLTTVLWMLWSTA</sequence>
<dbReference type="EMBL" id="JYDR01000105">
    <property type="protein sequence ID" value="KRY68719.1"/>
    <property type="molecule type" value="Genomic_DNA"/>
</dbReference>
<keyword evidence="4" id="KW-1185">Reference proteome</keyword>
<evidence type="ECO:0000313" key="1">
    <source>
        <dbReference type="EMBL" id="KRY68719.1"/>
    </source>
</evidence>
<protein>
    <submittedName>
        <fullName evidence="2">Uncharacterized protein</fullName>
    </submittedName>
</protein>
<comment type="caution">
    <text evidence="2">The sequence shown here is derived from an EMBL/GenBank/DDBJ whole genome shotgun (WGS) entry which is preliminary data.</text>
</comment>
<accession>A0A0V1FW00</accession>
<dbReference type="AlphaFoldDB" id="A0A0V1FW00"/>
<proteinExistence type="predicted"/>
<gene>
    <name evidence="1" type="ORF">T4A_5797</name>
    <name evidence="2" type="ORF">T4D_2397</name>
</gene>
<dbReference type="Proteomes" id="UP000054632">
    <property type="component" value="Unassembled WGS sequence"/>
</dbReference>
<evidence type="ECO:0000313" key="4">
    <source>
        <dbReference type="Proteomes" id="UP000054995"/>
    </source>
</evidence>
<dbReference type="Proteomes" id="UP000054995">
    <property type="component" value="Unassembled WGS sequence"/>
</dbReference>
<organism evidence="2 4">
    <name type="scientific">Trichinella pseudospiralis</name>
    <name type="common">Parasitic roundworm</name>
    <dbReference type="NCBI Taxonomy" id="6337"/>
    <lineage>
        <taxon>Eukaryota</taxon>
        <taxon>Metazoa</taxon>
        <taxon>Ecdysozoa</taxon>
        <taxon>Nematoda</taxon>
        <taxon>Enoplea</taxon>
        <taxon>Dorylaimia</taxon>
        <taxon>Trichinellida</taxon>
        <taxon>Trichinellidae</taxon>
        <taxon>Trichinella</taxon>
    </lineage>
</organism>
<reference evidence="3 4" key="1">
    <citation type="submission" date="2015-01" db="EMBL/GenBank/DDBJ databases">
        <title>Evolution of Trichinella species and genotypes.</title>
        <authorList>
            <person name="Korhonen P.K."/>
            <person name="Edoardo P."/>
            <person name="Giuseppe L.R."/>
            <person name="Gasser R.B."/>
        </authorList>
    </citation>
    <scope>NUCLEOTIDE SEQUENCE [LARGE SCALE GENOMIC DNA]</scope>
    <source>
        <strain evidence="1">ISS13</strain>
        <strain evidence="2">ISS470</strain>
    </source>
</reference>
<dbReference type="EMBL" id="JYDT01000024">
    <property type="protein sequence ID" value="KRY90187.1"/>
    <property type="molecule type" value="Genomic_DNA"/>
</dbReference>
<name>A0A0V1FW00_TRIPS</name>
<evidence type="ECO:0000313" key="3">
    <source>
        <dbReference type="Proteomes" id="UP000054632"/>
    </source>
</evidence>
<evidence type="ECO:0000313" key="2">
    <source>
        <dbReference type="EMBL" id="KRY90187.1"/>
    </source>
</evidence>